<name>A0A2P5D7F9_PARAD</name>
<evidence type="ECO:0000313" key="3">
    <source>
        <dbReference type="Proteomes" id="UP000237105"/>
    </source>
</evidence>
<evidence type="ECO:0000313" key="2">
    <source>
        <dbReference type="EMBL" id="PON69232.1"/>
    </source>
</evidence>
<protein>
    <recommendedName>
        <fullName evidence="4">Transmembrane protein</fullName>
    </recommendedName>
</protein>
<dbReference type="EMBL" id="JXTB01000057">
    <property type="protein sequence ID" value="PON69232.1"/>
    <property type="molecule type" value="Genomic_DNA"/>
</dbReference>
<comment type="caution">
    <text evidence="2">The sequence shown here is derived from an EMBL/GenBank/DDBJ whole genome shotgun (WGS) entry which is preliminary data.</text>
</comment>
<accession>A0A2P5D7F9</accession>
<keyword evidence="1" id="KW-0472">Membrane</keyword>
<organism evidence="2 3">
    <name type="scientific">Parasponia andersonii</name>
    <name type="common">Sponia andersonii</name>
    <dbReference type="NCBI Taxonomy" id="3476"/>
    <lineage>
        <taxon>Eukaryota</taxon>
        <taxon>Viridiplantae</taxon>
        <taxon>Streptophyta</taxon>
        <taxon>Embryophyta</taxon>
        <taxon>Tracheophyta</taxon>
        <taxon>Spermatophyta</taxon>
        <taxon>Magnoliopsida</taxon>
        <taxon>eudicotyledons</taxon>
        <taxon>Gunneridae</taxon>
        <taxon>Pentapetalae</taxon>
        <taxon>rosids</taxon>
        <taxon>fabids</taxon>
        <taxon>Rosales</taxon>
        <taxon>Cannabaceae</taxon>
        <taxon>Parasponia</taxon>
    </lineage>
</organism>
<feature type="transmembrane region" description="Helical" evidence="1">
    <location>
        <begin position="38"/>
        <end position="60"/>
    </location>
</feature>
<dbReference type="Proteomes" id="UP000237105">
    <property type="component" value="Unassembled WGS sequence"/>
</dbReference>
<gene>
    <name evidence="2" type="ORF">PanWU01x14_089550</name>
</gene>
<reference evidence="3" key="1">
    <citation type="submission" date="2016-06" db="EMBL/GenBank/DDBJ databases">
        <title>Parallel loss of symbiosis genes in relatives of nitrogen-fixing non-legume Parasponia.</title>
        <authorList>
            <person name="Van Velzen R."/>
            <person name="Holmer R."/>
            <person name="Bu F."/>
            <person name="Rutten L."/>
            <person name="Van Zeijl A."/>
            <person name="Liu W."/>
            <person name="Santuari L."/>
            <person name="Cao Q."/>
            <person name="Sharma T."/>
            <person name="Shen D."/>
            <person name="Roswanjaya Y."/>
            <person name="Wardhani T."/>
            <person name="Kalhor M.S."/>
            <person name="Jansen J."/>
            <person name="Van den Hoogen J."/>
            <person name="Gungor B."/>
            <person name="Hartog M."/>
            <person name="Hontelez J."/>
            <person name="Verver J."/>
            <person name="Yang W.-C."/>
            <person name="Schijlen E."/>
            <person name="Repin R."/>
            <person name="Schilthuizen M."/>
            <person name="Schranz E."/>
            <person name="Heidstra R."/>
            <person name="Miyata K."/>
            <person name="Fedorova E."/>
            <person name="Kohlen W."/>
            <person name="Bisseling T."/>
            <person name="Smit S."/>
            <person name="Geurts R."/>
        </authorList>
    </citation>
    <scope>NUCLEOTIDE SEQUENCE [LARGE SCALE GENOMIC DNA]</scope>
    <source>
        <strain evidence="3">cv. WU1-14</strain>
    </source>
</reference>
<keyword evidence="1" id="KW-1133">Transmembrane helix</keyword>
<proteinExistence type="predicted"/>
<keyword evidence="3" id="KW-1185">Reference proteome</keyword>
<evidence type="ECO:0008006" key="4">
    <source>
        <dbReference type="Google" id="ProtNLM"/>
    </source>
</evidence>
<sequence>MLSPTLKVGLSWEDLLSTPVAVLFFSFRGKSSDNTFPALRFLLLTLLSEPFLLLGVFSCFSSIKSFKILSFFLGSALSSEVSLCLREELCGLLDFPCSNTDTSSFCSGSTAPLTSLQCFFSPDGQMSASFSKSPPSKLNSGSCE</sequence>
<dbReference type="OrthoDB" id="10359610at2759"/>
<keyword evidence="1" id="KW-0812">Transmembrane</keyword>
<evidence type="ECO:0000256" key="1">
    <source>
        <dbReference type="SAM" id="Phobius"/>
    </source>
</evidence>
<dbReference type="AlphaFoldDB" id="A0A2P5D7F9"/>